<keyword evidence="3" id="KW-1185">Reference proteome</keyword>
<reference evidence="2 3" key="1">
    <citation type="journal article" date="2024" name="G3 (Bethesda)">
        <title>Genome assembly of Hibiscus sabdariffa L. provides insights into metabolisms of medicinal natural products.</title>
        <authorList>
            <person name="Kim T."/>
        </authorList>
    </citation>
    <scope>NUCLEOTIDE SEQUENCE [LARGE SCALE GENOMIC DNA]</scope>
    <source>
        <strain evidence="2">TK-2024</strain>
        <tissue evidence="2">Old leaves</tissue>
    </source>
</reference>
<sequence>MSTRLQLRLLSSPTPMSEAEEVNSPHPPPYSEVLCKISGKRTRFAAGTNAGFAVSLINRKLGIGAPAALYIESVKEGEEPIIFGPGAILVNYGEGWNLQTVYETDFSGTGKPERVQGVPTPIPSGKNIDGSHSTKTKTASKQGVNFGYIAKVVLAFVMMFMLGGVFMVALDNLPKLILLLDSSMQKYI</sequence>
<evidence type="ECO:0000313" key="2">
    <source>
        <dbReference type="EMBL" id="KAK8589839.1"/>
    </source>
</evidence>
<comment type="caution">
    <text evidence="2">The sequence shown here is derived from an EMBL/GenBank/DDBJ whole genome shotgun (WGS) entry which is preliminary data.</text>
</comment>
<dbReference type="EMBL" id="JBBPBM010000004">
    <property type="protein sequence ID" value="KAK8589839.1"/>
    <property type="molecule type" value="Genomic_DNA"/>
</dbReference>
<protein>
    <submittedName>
        <fullName evidence="2">Uncharacterized protein</fullName>
    </submittedName>
</protein>
<proteinExistence type="predicted"/>
<keyword evidence="1" id="KW-0812">Transmembrane</keyword>
<dbReference type="PANTHER" id="PTHR36396">
    <property type="entry name" value="MALTASE-GLUCOAMYLASE, INTESTINAL PROTEIN"/>
    <property type="match status" value="1"/>
</dbReference>
<evidence type="ECO:0000313" key="3">
    <source>
        <dbReference type="Proteomes" id="UP001472677"/>
    </source>
</evidence>
<organism evidence="2 3">
    <name type="scientific">Hibiscus sabdariffa</name>
    <name type="common">roselle</name>
    <dbReference type="NCBI Taxonomy" id="183260"/>
    <lineage>
        <taxon>Eukaryota</taxon>
        <taxon>Viridiplantae</taxon>
        <taxon>Streptophyta</taxon>
        <taxon>Embryophyta</taxon>
        <taxon>Tracheophyta</taxon>
        <taxon>Spermatophyta</taxon>
        <taxon>Magnoliopsida</taxon>
        <taxon>eudicotyledons</taxon>
        <taxon>Gunneridae</taxon>
        <taxon>Pentapetalae</taxon>
        <taxon>rosids</taxon>
        <taxon>malvids</taxon>
        <taxon>Malvales</taxon>
        <taxon>Malvaceae</taxon>
        <taxon>Malvoideae</taxon>
        <taxon>Hibiscus</taxon>
    </lineage>
</organism>
<dbReference type="PANTHER" id="PTHR36396:SF1">
    <property type="entry name" value="MALTASE-GLUCOAMYLASE, INTESTINAL PROTEIN"/>
    <property type="match status" value="1"/>
</dbReference>
<dbReference type="Proteomes" id="UP001472677">
    <property type="component" value="Unassembled WGS sequence"/>
</dbReference>
<keyword evidence="1" id="KW-1133">Transmembrane helix</keyword>
<evidence type="ECO:0000256" key="1">
    <source>
        <dbReference type="SAM" id="Phobius"/>
    </source>
</evidence>
<gene>
    <name evidence="2" type="ORF">V6N12_024230</name>
</gene>
<keyword evidence="1" id="KW-0472">Membrane</keyword>
<name>A0ABR2FZY9_9ROSI</name>
<feature type="transmembrane region" description="Helical" evidence="1">
    <location>
        <begin position="148"/>
        <end position="170"/>
    </location>
</feature>
<accession>A0ABR2FZY9</accession>